<sequence length="421" mass="43384">MSSSFRRVLSVPEFRVLFLAEILSVLALVAVQITLSVLIFERTGSPLLSALAFALGFLPQLVGASLLSSVADRFPARRVMVIAQLVSGAVMACMAVPGTPAWVMLALLVVSGTVAPVYSGARSAAIAAVLDRDGFPLGRSLLRMAAQTAQIAGFSFGGVLMLAASPAAALLVAAALMAVSGLLVGMGTRARPGREVAGGLVGSSWGGVREAFRLPRLRAVFLLTWVPASLFVWSEALAAPLAAGMGGGPMLVAMLLTAGPVGTVAGELLAGALLTAEQRRRWMLPLACATFVPSLLFLLNPGPVLAVGALVVGALGYGYTLALDALLLEATPEEMRGRVFSVASAGLMITQGAGFALAGAVAEFVPPHLAVALAGMGGLVAVAVFGRRTRPAHGRRSPRCGRPSGYWRCRRSRRPRRGPGG</sequence>
<dbReference type="RefSeq" id="WP_312893874.1">
    <property type="nucleotide sequence ID" value="NZ_BAAAKM010000033.1"/>
</dbReference>
<feature type="compositionally biased region" description="Basic residues" evidence="6">
    <location>
        <begin position="408"/>
        <end position="421"/>
    </location>
</feature>
<evidence type="ECO:0000256" key="5">
    <source>
        <dbReference type="ARBA" id="ARBA00023136"/>
    </source>
</evidence>
<evidence type="ECO:0000256" key="3">
    <source>
        <dbReference type="ARBA" id="ARBA00022692"/>
    </source>
</evidence>
<proteinExistence type="predicted"/>
<feature type="transmembrane region" description="Helical" evidence="7">
    <location>
        <begin position="339"/>
        <end position="362"/>
    </location>
</feature>
<feature type="transmembrane region" description="Helical" evidence="7">
    <location>
        <begin position="167"/>
        <end position="185"/>
    </location>
</feature>
<dbReference type="PANTHER" id="PTHR23513:SF11">
    <property type="entry name" value="STAPHYLOFERRIN A TRANSPORTER"/>
    <property type="match status" value="1"/>
</dbReference>
<dbReference type="InterPro" id="IPR011701">
    <property type="entry name" value="MFS"/>
</dbReference>
<comment type="caution">
    <text evidence="8">The sequence shown here is derived from an EMBL/GenBank/DDBJ whole genome shotgun (WGS) entry which is preliminary data.</text>
</comment>
<dbReference type="AlphaFoldDB" id="A0A840WLV0"/>
<dbReference type="EMBL" id="JACHDO010000001">
    <property type="protein sequence ID" value="MBB5492627.1"/>
    <property type="molecule type" value="Genomic_DNA"/>
</dbReference>
<dbReference type="GO" id="GO:0022857">
    <property type="term" value="F:transmembrane transporter activity"/>
    <property type="evidence" value="ECO:0007669"/>
    <property type="project" value="InterPro"/>
</dbReference>
<gene>
    <name evidence="8" type="ORF">HNR07_003764</name>
</gene>
<feature type="region of interest" description="Disordered" evidence="6">
    <location>
        <begin position="391"/>
        <end position="421"/>
    </location>
</feature>
<dbReference type="GO" id="GO:0005886">
    <property type="term" value="C:plasma membrane"/>
    <property type="evidence" value="ECO:0007669"/>
    <property type="project" value="UniProtKB-SubCell"/>
</dbReference>
<feature type="transmembrane region" description="Helical" evidence="7">
    <location>
        <begin position="16"/>
        <end position="40"/>
    </location>
</feature>
<evidence type="ECO:0000256" key="4">
    <source>
        <dbReference type="ARBA" id="ARBA00022989"/>
    </source>
</evidence>
<accession>A0A840WLV0</accession>
<keyword evidence="3 7" id="KW-0812">Transmembrane</keyword>
<keyword evidence="9" id="KW-1185">Reference proteome</keyword>
<name>A0A840WLV0_9ACTN</name>
<dbReference type="Pfam" id="PF07690">
    <property type="entry name" value="MFS_1"/>
    <property type="match status" value="2"/>
</dbReference>
<evidence type="ECO:0000256" key="1">
    <source>
        <dbReference type="ARBA" id="ARBA00004651"/>
    </source>
</evidence>
<evidence type="ECO:0000256" key="7">
    <source>
        <dbReference type="SAM" id="Phobius"/>
    </source>
</evidence>
<evidence type="ECO:0000313" key="9">
    <source>
        <dbReference type="Proteomes" id="UP000579647"/>
    </source>
</evidence>
<organism evidence="8 9">
    <name type="scientific">Nocardiopsis metallicus</name>
    <dbReference type="NCBI Taxonomy" id="179819"/>
    <lineage>
        <taxon>Bacteria</taxon>
        <taxon>Bacillati</taxon>
        <taxon>Actinomycetota</taxon>
        <taxon>Actinomycetes</taxon>
        <taxon>Streptosporangiales</taxon>
        <taxon>Nocardiopsidaceae</taxon>
        <taxon>Nocardiopsis</taxon>
    </lineage>
</organism>
<dbReference type="SUPFAM" id="SSF103473">
    <property type="entry name" value="MFS general substrate transporter"/>
    <property type="match status" value="1"/>
</dbReference>
<protein>
    <submittedName>
        <fullName evidence="8">MFS family permease</fullName>
    </submittedName>
</protein>
<keyword evidence="2" id="KW-1003">Cell membrane</keyword>
<feature type="transmembrane region" description="Helical" evidence="7">
    <location>
        <begin position="219"/>
        <end position="243"/>
    </location>
</feature>
<comment type="subcellular location">
    <subcellularLocation>
        <location evidence="1">Cell membrane</location>
        <topology evidence="1">Multi-pass membrane protein</topology>
    </subcellularLocation>
</comment>
<feature type="transmembrane region" description="Helical" evidence="7">
    <location>
        <begin position="79"/>
        <end position="97"/>
    </location>
</feature>
<dbReference type="PANTHER" id="PTHR23513">
    <property type="entry name" value="INTEGRAL MEMBRANE EFFLUX PROTEIN-RELATED"/>
    <property type="match status" value="1"/>
</dbReference>
<dbReference type="Proteomes" id="UP000579647">
    <property type="component" value="Unassembled WGS sequence"/>
</dbReference>
<feature type="transmembrane region" description="Helical" evidence="7">
    <location>
        <begin position="282"/>
        <end position="299"/>
    </location>
</feature>
<dbReference type="InterPro" id="IPR036259">
    <property type="entry name" value="MFS_trans_sf"/>
</dbReference>
<feature type="transmembrane region" description="Helical" evidence="7">
    <location>
        <begin position="368"/>
        <end position="386"/>
    </location>
</feature>
<feature type="transmembrane region" description="Helical" evidence="7">
    <location>
        <begin position="46"/>
        <end position="67"/>
    </location>
</feature>
<evidence type="ECO:0000256" key="2">
    <source>
        <dbReference type="ARBA" id="ARBA00022475"/>
    </source>
</evidence>
<dbReference type="Gene3D" id="1.20.1250.20">
    <property type="entry name" value="MFS general substrate transporter like domains"/>
    <property type="match status" value="1"/>
</dbReference>
<feature type="transmembrane region" description="Helical" evidence="7">
    <location>
        <begin position="249"/>
        <end position="270"/>
    </location>
</feature>
<keyword evidence="4 7" id="KW-1133">Transmembrane helix</keyword>
<keyword evidence="5 7" id="KW-0472">Membrane</keyword>
<evidence type="ECO:0000313" key="8">
    <source>
        <dbReference type="EMBL" id="MBB5492627.1"/>
    </source>
</evidence>
<evidence type="ECO:0000256" key="6">
    <source>
        <dbReference type="SAM" id="MobiDB-lite"/>
    </source>
</evidence>
<dbReference type="CDD" id="cd06173">
    <property type="entry name" value="MFS_MefA_like"/>
    <property type="match status" value="1"/>
</dbReference>
<feature type="transmembrane region" description="Helical" evidence="7">
    <location>
        <begin position="305"/>
        <end position="327"/>
    </location>
</feature>
<reference evidence="8 9" key="1">
    <citation type="submission" date="2020-08" db="EMBL/GenBank/DDBJ databases">
        <title>Sequencing the genomes of 1000 actinobacteria strains.</title>
        <authorList>
            <person name="Klenk H.-P."/>
        </authorList>
    </citation>
    <scope>NUCLEOTIDE SEQUENCE [LARGE SCALE GENOMIC DNA]</scope>
    <source>
        <strain evidence="8 9">DSM 44598</strain>
    </source>
</reference>